<keyword evidence="4" id="KW-0560">Oxidoreductase</keyword>
<evidence type="ECO:0000313" key="5">
    <source>
        <dbReference type="Proteomes" id="UP000578569"/>
    </source>
</evidence>
<organism evidence="4 5">
    <name type="scientific">Sphingomicrobium lutaoense</name>
    <dbReference type="NCBI Taxonomy" id="515949"/>
    <lineage>
        <taxon>Bacteria</taxon>
        <taxon>Pseudomonadati</taxon>
        <taxon>Pseudomonadota</taxon>
        <taxon>Alphaproteobacteria</taxon>
        <taxon>Sphingomonadales</taxon>
        <taxon>Sphingomonadaceae</taxon>
        <taxon>Sphingomicrobium</taxon>
    </lineage>
</organism>
<dbReference type="AlphaFoldDB" id="A0A839Z4K7"/>
<sequence length="703" mass="73941">MKLPEVDRRGLLIGGGVGAGLIVAIALWPRRPSVPHGMAGDEARFDHYLRIDREGRVTAALPQVETGQGIWTTLAGVIAAELGADPQEVAIEPALPAPGLENEVLAEEFGGSGLQVTAGASSIRAFEGPVRSAAATARTALLREASRRLDVPVVELRAERGAVRHGQRSVPFAELVEDAAGRALPRPDSAAPNLAKLENLRRFDGPAKAQGSWRFAADVRLPGMVHAAARLAPPFGSISAIDRARATERETTLALIERPQWVAALADTSWEAEQAIIAADIRVRSPGIDEKGVAARMQRAMERGTMRTLVDKGDADDIVDGSDARLGGEFSAHPFLHDTLEAVAACARLGSDGVMQVWSGSQAPGATRRRVAIATGLSEDKVMLIPLPAGGPDGRMLEDEAAPIAAIVAMESRKPVSLRLSHAHAARMDSVGPPMLARIEAVPSPEGRIAAWRARYVGAGGLGAAMARLAGKEHGEPDQVALVPPYGIPELKVAMAKADLPIRTGYRRGHAAMLHNFAVESTIDEVARAIGAEPLAFRISMLGGNVRLARLVQKVGQRARWNSTSMGLALASLDGSAIALIAEAEEGVDAPIVTRLVAAVDCGRAIYPDMVRRQVEAGLIANLQSLLQPPPSYRAAMPLARAPARPPALPDIDVMLVDQGIGEAGGVSSLASAVLAPAIANALVARGSKRLRALPFTRQGMAR</sequence>
<evidence type="ECO:0000259" key="3">
    <source>
        <dbReference type="Pfam" id="PF20256"/>
    </source>
</evidence>
<dbReference type="InterPro" id="IPR037165">
    <property type="entry name" value="AldOxase/xan_DH_Mopterin-bd_sf"/>
</dbReference>
<dbReference type="Gene3D" id="3.90.1170.50">
    <property type="entry name" value="Aldehyde oxidase/xanthine dehydrogenase, a/b hammerhead"/>
    <property type="match status" value="1"/>
</dbReference>
<evidence type="ECO:0000256" key="1">
    <source>
        <dbReference type="SAM" id="Phobius"/>
    </source>
</evidence>
<keyword evidence="1" id="KW-0812">Transmembrane</keyword>
<reference evidence="4 5" key="1">
    <citation type="submission" date="2020-08" db="EMBL/GenBank/DDBJ databases">
        <title>Genomic Encyclopedia of Type Strains, Phase IV (KMG-IV): sequencing the most valuable type-strain genomes for metagenomic binning, comparative biology and taxonomic classification.</title>
        <authorList>
            <person name="Goeker M."/>
        </authorList>
    </citation>
    <scope>NUCLEOTIDE SEQUENCE [LARGE SCALE GENOMIC DNA]</scope>
    <source>
        <strain evidence="4 5">DSM 24194</strain>
    </source>
</reference>
<dbReference type="Proteomes" id="UP000578569">
    <property type="component" value="Unassembled WGS sequence"/>
</dbReference>
<feature type="domain" description="Aldehyde oxidase/xanthine dehydrogenase second molybdopterin binding" evidence="3">
    <location>
        <begin position="48"/>
        <end position="181"/>
    </location>
</feature>
<accession>A0A839Z4K7</accession>
<evidence type="ECO:0000259" key="2">
    <source>
        <dbReference type="Pfam" id="PF02738"/>
    </source>
</evidence>
<dbReference type="InterPro" id="IPR046867">
    <property type="entry name" value="AldOxase/xan_DH_MoCoBD2"/>
</dbReference>
<dbReference type="Gene3D" id="3.30.365.10">
    <property type="entry name" value="Aldehyde oxidase/xanthine dehydrogenase, molybdopterin binding domain"/>
    <property type="match status" value="4"/>
</dbReference>
<feature type="transmembrane region" description="Helical" evidence="1">
    <location>
        <begin position="12"/>
        <end position="29"/>
    </location>
</feature>
<keyword evidence="1" id="KW-1133">Transmembrane helix</keyword>
<gene>
    <name evidence="4" type="ORF">FHS50_001565</name>
</gene>
<dbReference type="RefSeq" id="WP_183933791.1">
    <property type="nucleotide sequence ID" value="NZ_JACICF010000001.1"/>
</dbReference>
<dbReference type="Pfam" id="PF20256">
    <property type="entry name" value="MoCoBD_2"/>
    <property type="match status" value="1"/>
</dbReference>
<dbReference type="EC" id="1.3.99.16" evidence="4"/>
<comment type="caution">
    <text evidence="4">The sequence shown here is derived from an EMBL/GenBank/DDBJ whole genome shotgun (WGS) entry which is preliminary data.</text>
</comment>
<proteinExistence type="predicted"/>
<dbReference type="InterPro" id="IPR008274">
    <property type="entry name" value="AldOxase/xan_DH_MoCoBD1"/>
</dbReference>
<keyword evidence="5" id="KW-1185">Reference proteome</keyword>
<keyword evidence="1" id="KW-0472">Membrane</keyword>
<dbReference type="EMBL" id="JACICF010000001">
    <property type="protein sequence ID" value="MBB3764542.1"/>
    <property type="molecule type" value="Genomic_DNA"/>
</dbReference>
<dbReference type="PANTHER" id="PTHR47495">
    <property type="entry name" value="ALDEHYDE DEHYDROGENASE"/>
    <property type="match status" value="1"/>
</dbReference>
<evidence type="ECO:0000313" key="4">
    <source>
        <dbReference type="EMBL" id="MBB3764542.1"/>
    </source>
</evidence>
<feature type="domain" description="Aldehyde oxidase/xanthine dehydrogenase first molybdopterin binding" evidence="2">
    <location>
        <begin position="310"/>
        <end position="539"/>
    </location>
</feature>
<dbReference type="InterPro" id="IPR052516">
    <property type="entry name" value="N-heterocyclic_Hydroxylase"/>
</dbReference>
<dbReference type="Pfam" id="PF02738">
    <property type="entry name" value="MoCoBD_1"/>
    <property type="match status" value="1"/>
</dbReference>
<name>A0A839Z4K7_9SPHN</name>
<dbReference type="PANTHER" id="PTHR47495:SF1">
    <property type="entry name" value="BLL3820 PROTEIN"/>
    <property type="match status" value="1"/>
</dbReference>
<dbReference type="SUPFAM" id="SSF56003">
    <property type="entry name" value="Molybdenum cofactor-binding domain"/>
    <property type="match status" value="2"/>
</dbReference>
<protein>
    <submittedName>
        <fullName evidence="4">Isoquinoline 1-oxidoreductase beta subunit</fullName>
        <ecNumber evidence="4">1.3.99.16</ecNumber>
    </submittedName>
</protein>
<dbReference type="GO" id="GO:0047121">
    <property type="term" value="F:isoquinoline 1-oxidoreductase activity"/>
    <property type="evidence" value="ECO:0007669"/>
    <property type="project" value="UniProtKB-EC"/>
</dbReference>